<evidence type="ECO:0000259" key="4">
    <source>
        <dbReference type="Pfam" id="PF25078"/>
    </source>
</evidence>
<feature type="region of interest" description="Disordered" evidence="2">
    <location>
        <begin position="1"/>
        <end position="38"/>
    </location>
</feature>
<dbReference type="PANTHER" id="PTHR47357:SF1">
    <property type="entry name" value="SPINDLE POLE BODY COMPONENT 110"/>
    <property type="match status" value="1"/>
</dbReference>
<dbReference type="Gene3D" id="1.10.287.1490">
    <property type="match status" value="1"/>
</dbReference>
<dbReference type="PANTHER" id="PTHR47357">
    <property type="entry name" value="COP1-INTERACTIVE PROTEIN 1"/>
    <property type="match status" value="1"/>
</dbReference>
<feature type="region of interest" description="Disordered" evidence="2">
    <location>
        <begin position="209"/>
        <end position="228"/>
    </location>
</feature>
<feature type="domain" description="Up-regulated during septation protein 1" evidence="3">
    <location>
        <begin position="81"/>
        <end position="208"/>
    </location>
</feature>
<feature type="coiled-coil region" evidence="1">
    <location>
        <begin position="716"/>
        <end position="785"/>
    </location>
</feature>
<protein>
    <submittedName>
        <fullName evidence="5">Up-regulated during septation-domain-containing protein</fullName>
    </submittedName>
</protein>
<feature type="coiled-coil region" evidence="1">
    <location>
        <begin position="287"/>
        <end position="405"/>
    </location>
</feature>
<reference evidence="5" key="1">
    <citation type="journal article" date="2023" name="Mol. Phylogenet. Evol.">
        <title>Genome-scale phylogeny and comparative genomics of the fungal order Sordariales.</title>
        <authorList>
            <person name="Hensen N."/>
            <person name="Bonometti L."/>
            <person name="Westerberg I."/>
            <person name="Brannstrom I.O."/>
            <person name="Guillou S."/>
            <person name="Cros-Aarteil S."/>
            <person name="Calhoun S."/>
            <person name="Haridas S."/>
            <person name="Kuo A."/>
            <person name="Mondo S."/>
            <person name="Pangilinan J."/>
            <person name="Riley R."/>
            <person name="LaButti K."/>
            <person name="Andreopoulos B."/>
            <person name="Lipzen A."/>
            <person name="Chen C."/>
            <person name="Yan M."/>
            <person name="Daum C."/>
            <person name="Ng V."/>
            <person name="Clum A."/>
            <person name="Steindorff A."/>
            <person name="Ohm R.A."/>
            <person name="Martin F."/>
            <person name="Silar P."/>
            <person name="Natvig D.O."/>
            <person name="Lalanne C."/>
            <person name="Gautier V."/>
            <person name="Ament-Velasquez S.L."/>
            <person name="Kruys A."/>
            <person name="Hutchinson M.I."/>
            <person name="Powell A.J."/>
            <person name="Barry K."/>
            <person name="Miller A.N."/>
            <person name="Grigoriev I.V."/>
            <person name="Debuchy R."/>
            <person name="Gladieux P."/>
            <person name="Hiltunen Thoren M."/>
            <person name="Johannesson H."/>
        </authorList>
    </citation>
    <scope>NUCLEOTIDE SEQUENCE</scope>
    <source>
        <strain evidence="5">CBS 232.78</strain>
    </source>
</reference>
<feature type="coiled-coil region" evidence="1">
    <location>
        <begin position="162"/>
        <end position="189"/>
    </location>
</feature>
<dbReference type="GO" id="GO:0005856">
    <property type="term" value="C:cytoskeleton"/>
    <property type="evidence" value="ECO:0007669"/>
    <property type="project" value="TreeGrafter"/>
</dbReference>
<evidence type="ECO:0000256" key="2">
    <source>
        <dbReference type="SAM" id="MobiDB-lite"/>
    </source>
</evidence>
<evidence type="ECO:0000313" key="5">
    <source>
        <dbReference type="EMBL" id="KAK3387607.1"/>
    </source>
</evidence>
<evidence type="ECO:0000259" key="3">
    <source>
        <dbReference type="Pfam" id="PF15456"/>
    </source>
</evidence>
<feature type="region of interest" description="Disordered" evidence="2">
    <location>
        <begin position="565"/>
        <end position="591"/>
    </location>
</feature>
<proteinExistence type="predicted"/>
<dbReference type="InterPro" id="IPR029191">
    <property type="entry name" value="Uds1"/>
</dbReference>
<feature type="compositionally biased region" description="Acidic residues" evidence="2">
    <location>
        <begin position="580"/>
        <end position="591"/>
    </location>
</feature>
<feature type="compositionally biased region" description="Low complexity" evidence="2">
    <location>
        <begin position="963"/>
        <end position="977"/>
    </location>
</feature>
<gene>
    <name evidence="5" type="ORF">B0H63DRAFT_161491</name>
</gene>
<feature type="region of interest" description="Disordered" evidence="2">
    <location>
        <begin position="895"/>
        <end position="977"/>
    </location>
</feature>
<feature type="coiled-coil region" evidence="1">
    <location>
        <begin position="617"/>
        <end position="690"/>
    </location>
</feature>
<feature type="compositionally biased region" description="Basic and acidic residues" evidence="2">
    <location>
        <begin position="928"/>
        <end position="956"/>
    </location>
</feature>
<dbReference type="Pfam" id="PF15456">
    <property type="entry name" value="Uds1"/>
    <property type="match status" value="1"/>
</dbReference>
<reference evidence="5" key="2">
    <citation type="submission" date="2023-06" db="EMBL/GenBank/DDBJ databases">
        <authorList>
            <consortium name="Lawrence Berkeley National Laboratory"/>
            <person name="Haridas S."/>
            <person name="Hensen N."/>
            <person name="Bonometti L."/>
            <person name="Westerberg I."/>
            <person name="Brannstrom I.O."/>
            <person name="Guillou S."/>
            <person name="Cros-Aarteil S."/>
            <person name="Calhoun S."/>
            <person name="Kuo A."/>
            <person name="Mondo S."/>
            <person name="Pangilinan J."/>
            <person name="Riley R."/>
            <person name="LaButti K."/>
            <person name="Andreopoulos B."/>
            <person name="Lipzen A."/>
            <person name="Chen C."/>
            <person name="Yanf M."/>
            <person name="Daum C."/>
            <person name="Ng V."/>
            <person name="Clum A."/>
            <person name="Steindorff A."/>
            <person name="Ohm R."/>
            <person name="Martin F."/>
            <person name="Silar P."/>
            <person name="Natvig D."/>
            <person name="Lalanne C."/>
            <person name="Gautier V."/>
            <person name="Ament-velasquez S.L."/>
            <person name="Kruys A."/>
            <person name="Hutchinson M.I."/>
            <person name="Powell A.J."/>
            <person name="Barry K."/>
            <person name="Miller A.N."/>
            <person name="Grigoriev I.V."/>
            <person name="Debuchy R."/>
            <person name="Gladieux P."/>
            <person name="Thoren M.H."/>
            <person name="Johannesson H."/>
        </authorList>
    </citation>
    <scope>NUCLEOTIDE SEQUENCE</scope>
    <source>
        <strain evidence="5">CBS 232.78</strain>
    </source>
</reference>
<evidence type="ECO:0000256" key="1">
    <source>
        <dbReference type="SAM" id="Coils"/>
    </source>
</evidence>
<dbReference type="InterPro" id="IPR056703">
    <property type="entry name" value="DUF7801"/>
</dbReference>
<dbReference type="Proteomes" id="UP001285441">
    <property type="component" value="Unassembled WGS sequence"/>
</dbReference>
<dbReference type="AlphaFoldDB" id="A0AAE0U1N6"/>
<evidence type="ECO:0000313" key="6">
    <source>
        <dbReference type="Proteomes" id="UP001285441"/>
    </source>
</evidence>
<dbReference type="Pfam" id="PF25078">
    <property type="entry name" value="DUF7801"/>
    <property type="match status" value="1"/>
</dbReference>
<keyword evidence="6" id="KW-1185">Reference proteome</keyword>
<comment type="caution">
    <text evidence="5">The sequence shown here is derived from an EMBL/GenBank/DDBJ whole genome shotgun (WGS) entry which is preliminary data.</text>
</comment>
<sequence>MNGAATRKGGDGFSSTAGGRFPAPAVQPPPPRIGPSGKALVEGYRKDIITGFEPERPRYNPLNTTRTQSSALVDLKDPIQVHLLTETALSDSKTFEILSQEEVDDLKKQIQSLTMRVEQARTNLAIQSKYRDAAISMARLYSPTKPEGKRRSLLGNRVTDSVRDAEVERQASERRCEELATELFTLEKRLVEPQRRLLQHTAGILQMTHRAKTKKAGQTQPMLNGIPGSPESLYTYSNARNSMEFPTDDTDFDDRSLYLPLDQMDGQFGRPRKNTLEIPIKSPVRENNQLRGEMDRIKAEVVRLQAVEQQLRDENSRLIRAEEELQDENIRLKTVEKQLTEGNSQSGTVEEQLKDENTRLRAAEEQLGTEAEELREQNSGRLRTIADMEQKLEILNSRLREVVVTFNPAKNGGYAVPGIAVGSGETLKNQVEYLQRGLATVLQEQKLFLTDASKETEKVGDAAAAAAVAATNAAALSLAEARIVALSRQVGNMLQRSNLSQPSSDKTLNGQLDSIENALEMIGSELSRAAELSSSTSNNRQNIEQVDAILMGLWDIIQTGYAEIQERKTSRRKTRSEQGLADDDEHEDMFGDEIGNLNEPYTLQSFSTKVQWLYAQATSLREQKSVLKRQIKQQRELNNKTGSEKDQELRAKTDELENTRILLNDSERAASEAMEKLAKALDDMDTLQKTSLANESATASSSRSVQEQLKERNSAIAALETSNQEVQTRLADAETSLSSLKTQLNQAAEARAVAEASAEKLLNDIKEKDEELDRMNVMVIELKTELTFAKAELDGAYGSRKQRAAEVAALSKTSESVELNAQIAKLRTELENTLKDLEDITKESITAEKEKLDLESKLDDALAAKTNQDAEIKALRDRLDTEVARLKEQLDAERLKVPVGSPAGGAGGSAGSSSRAGATMLSEQFRATMKEERKKFQEELREEQAKRRKMEDELRALRRGQQGLSRSSNLGGSLSPR</sequence>
<dbReference type="GO" id="GO:0005200">
    <property type="term" value="F:structural constituent of cytoskeleton"/>
    <property type="evidence" value="ECO:0007669"/>
    <property type="project" value="TreeGrafter"/>
</dbReference>
<keyword evidence="1" id="KW-0175">Coiled coil</keyword>
<accession>A0AAE0U1N6</accession>
<dbReference type="EMBL" id="JAULSW010000003">
    <property type="protein sequence ID" value="KAK3387607.1"/>
    <property type="molecule type" value="Genomic_DNA"/>
</dbReference>
<name>A0AAE0U1N6_9PEZI</name>
<organism evidence="5 6">
    <name type="scientific">Podospora didyma</name>
    <dbReference type="NCBI Taxonomy" id="330526"/>
    <lineage>
        <taxon>Eukaryota</taxon>
        <taxon>Fungi</taxon>
        <taxon>Dikarya</taxon>
        <taxon>Ascomycota</taxon>
        <taxon>Pezizomycotina</taxon>
        <taxon>Sordariomycetes</taxon>
        <taxon>Sordariomycetidae</taxon>
        <taxon>Sordariales</taxon>
        <taxon>Podosporaceae</taxon>
        <taxon>Podospora</taxon>
    </lineage>
</organism>
<feature type="domain" description="DUF7801" evidence="4">
    <location>
        <begin position="762"/>
        <end position="816"/>
    </location>
</feature>